<dbReference type="SUPFAM" id="SSF46785">
    <property type="entry name" value="Winged helix' DNA-binding domain"/>
    <property type="match status" value="1"/>
</dbReference>
<dbReference type="InterPro" id="IPR036390">
    <property type="entry name" value="WH_DNA-bd_sf"/>
</dbReference>
<dbReference type="InterPro" id="IPR036388">
    <property type="entry name" value="WH-like_DNA-bd_sf"/>
</dbReference>
<dbReference type="Pfam" id="PF09756">
    <property type="entry name" value="DDRGK"/>
    <property type="match status" value="1"/>
</dbReference>
<dbReference type="Gene3D" id="1.10.10.10">
    <property type="entry name" value="Winged helix-like DNA-binding domain superfamily/Winged helix DNA-binding domain"/>
    <property type="match status" value="1"/>
</dbReference>
<evidence type="ECO:0000313" key="11">
    <source>
        <dbReference type="EMBL" id="VDN60244.1"/>
    </source>
</evidence>
<protein>
    <recommendedName>
        <fullName evidence="3">DDRGK domain-containing protein 1</fullName>
    </recommendedName>
</protein>
<evidence type="ECO:0000313" key="13">
    <source>
        <dbReference type="Proteomes" id="UP000274756"/>
    </source>
</evidence>
<keyword evidence="7 10" id="KW-1133">Transmembrane helix</keyword>
<dbReference type="AlphaFoldDB" id="A0A0N4UJM4"/>
<comment type="subcellular location">
    <subcellularLocation>
        <location evidence="1">Endoplasmic reticulum membrane</location>
        <topology evidence="1">Single-pass membrane protein</topology>
    </subcellularLocation>
</comment>
<dbReference type="GO" id="GO:0005789">
    <property type="term" value="C:endoplasmic reticulum membrane"/>
    <property type="evidence" value="ECO:0007669"/>
    <property type="project" value="UniProtKB-SubCell"/>
</dbReference>
<keyword evidence="4 10" id="KW-0812">Transmembrane</keyword>
<dbReference type="GO" id="GO:0044389">
    <property type="term" value="F:ubiquitin-like protein ligase binding"/>
    <property type="evidence" value="ECO:0007669"/>
    <property type="project" value="TreeGrafter"/>
</dbReference>
<name>A0A0N4UJM4_DRAME</name>
<evidence type="ECO:0000256" key="4">
    <source>
        <dbReference type="ARBA" id="ARBA00022692"/>
    </source>
</evidence>
<evidence type="ECO:0000256" key="6">
    <source>
        <dbReference type="ARBA" id="ARBA00022824"/>
    </source>
</evidence>
<reference evidence="14" key="1">
    <citation type="submission" date="2016-04" db="UniProtKB">
        <authorList>
            <consortium name="WormBaseParasite"/>
        </authorList>
    </citation>
    <scope>IDENTIFICATION</scope>
</reference>
<organism evidence="12 14">
    <name type="scientific">Dracunculus medinensis</name>
    <name type="common">Guinea worm</name>
    <dbReference type="NCBI Taxonomy" id="318479"/>
    <lineage>
        <taxon>Eukaryota</taxon>
        <taxon>Metazoa</taxon>
        <taxon>Ecdysozoa</taxon>
        <taxon>Nematoda</taxon>
        <taxon>Chromadorea</taxon>
        <taxon>Rhabditida</taxon>
        <taxon>Spirurina</taxon>
        <taxon>Dracunculoidea</taxon>
        <taxon>Dracunculidae</taxon>
        <taxon>Dracunculus</taxon>
    </lineage>
</organism>
<dbReference type="PANTHER" id="PTHR48176">
    <property type="entry name" value="DDRGK DOMAIN-CONTAINING PROTEIN 1"/>
    <property type="match status" value="1"/>
</dbReference>
<keyword evidence="6" id="KW-0256">Endoplasmic reticulum</keyword>
<evidence type="ECO:0000256" key="9">
    <source>
        <dbReference type="SAM" id="MobiDB-lite"/>
    </source>
</evidence>
<keyword evidence="5" id="KW-0833">Ubl conjugation pathway</keyword>
<reference evidence="11 13" key="2">
    <citation type="submission" date="2018-11" db="EMBL/GenBank/DDBJ databases">
        <authorList>
            <consortium name="Pathogen Informatics"/>
        </authorList>
    </citation>
    <scope>NUCLEOTIDE SEQUENCE [LARGE SCALE GENOMIC DNA]</scope>
</reference>
<dbReference type="InterPro" id="IPR050899">
    <property type="entry name" value="DDRGK_domain-containing"/>
</dbReference>
<evidence type="ECO:0000256" key="1">
    <source>
        <dbReference type="ARBA" id="ARBA00004389"/>
    </source>
</evidence>
<dbReference type="SMART" id="SM01128">
    <property type="entry name" value="DDRGK"/>
    <property type="match status" value="1"/>
</dbReference>
<accession>A0A0N4UJM4</accession>
<dbReference type="Proteomes" id="UP000274756">
    <property type="component" value="Unassembled WGS sequence"/>
</dbReference>
<dbReference type="InterPro" id="IPR019153">
    <property type="entry name" value="DDRGK_dom-contain"/>
</dbReference>
<dbReference type="Proteomes" id="UP000038040">
    <property type="component" value="Unplaced"/>
</dbReference>
<evidence type="ECO:0000313" key="14">
    <source>
        <dbReference type="WBParaSite" id="DME_0000786801-mRNA-1"/>
    </source>
</evidence>
<dbReference type="PANTHER" id="PTHR48176:SF1">
    <property type="entry name" value="DDRGK DOMAIN-CONTAINING PROTEIN 1"/>
    <property type="match status" value="1"/>
</dbReference>
<evidence type="ECO:0000256" key="3">
    <source>
        <dbReference type="ARBA" id="ARBA00018218"/>
    </source>
</evidence>
<evidence type="ECO:0000256" key="10">
    <source>
        <dbReference type="SAM" id="Phobius"/>
    </source>
</evidence>
<evidence type="ECO:0000256" key="5">
    <source>
        <dbReference type="ARBA" id="ARBA00022786"/>
    </source>
</evidence>
<dbReference type="OrthoDB" id="2285710at2759"/>
<keyword evidence="13" id="KW-1185">Reference proteome</keyword>
<evidence type="ECO:0000256" key="2">
    <source>
        <dbReference type="ARBA" id="ARBA00009829"/>
    </source>
</evidence>
<feature type="region of interest" description="Disordered" evidence="9">
    <location>
        <begin position="73"/>
        <end position="105"/>
    </location>
</feature>
<feature type="compositionally biased region" description="Polar residues" evidence="9">
    <location>
        <begin position="91"/>
        <end position="105"/>
    </location>
</feature>
<feature type="transmembrane region" description="Helical" evidence="10">
    <location>
        <begin position="6"/>
        <end position="27"/>
    </location>
</feature>
<dbReference type="WBParaSite" id="DME_0000786801-mRNA-1">
    <property type="protein sequence ID" value="DME_0000786801-mRNA-1"/>
    <property type="gene ID" value="DME_0000786801"/>
</dbReference>
<proteinExistence type="inferred from homology"/>
<feature type="compositionally biased region" description="Basic and acidic residues" evidence="9">
    <location>
        <begin position="76"/>
        <end position="85"/>
    </location>
</feature>
<keyword evidence="8 10" id="KW-0472">Membrane</keyword>
<comment type="similarity">
    <text evidence="2">Belongs to the DDRGK1 family.</text>
</comment>
<sequence length="301" mass="35315">MIDFDPLFLGSVGFLLTALVLIVARIIKLHYDEKRAHQRTETILAMAADEDNQRRMRNAPQVIGGRRRVVTRRRFHTDDGEDRSFARQLGDQATPSDEENVPTQSLKVDEHIGKKKMAKLQAKAEKKAQREAEIANREEKKLREKEREERMKQEEEARLQEEKAEEEKKRIEKMEREKREEEEYQKMKAEFCVDEEGFDELESDLSEDLVQKFLKYIKETKVVNMDELGSHFNLKTDQAVDRLKYFMDSGELTGIVDDRGKFIYITPEELQAVAKFINQRGRVSLKELADYSNQLIRLEST</sequence>
<evidence type="ECO:0000256" key="7">
    <source>
        <dbReference type="ARBA" id="ARBA00022989"/>
    </source>
</evidence>
<evidence type="ECO:0000256" key="8">
    <source>
        <dbReference type="ARBA" id="ARBA00023136"/>
    </source>
</evidence>
<dbReference type="FunFam" id="1.10.10.10:FF:000143">
    <property type="entry name" value="DDRGK domain-containing protein 1"/>
    <property type="match status" value="1"/>
</dbReference>
<evidence type="ECO:0000313" key="12">
    <source>
        <dbReference type="Proteomes" id="UP000038040"/>
    </source>
</evidence>
<dbReference type="EMBL" id="UYYG01001207">
    <property type="protein sequence ID" value="VDN60244.1"/>
    <property type="molecule type" value="Genomic_DNA"/>
</dbReference>
<gene>
    <name evidence="11" type="ORF">DME_LOCUS10217</name>
</gene>
<feature type="region of interest" description="Disordered" evidence="9">
    <location>
        <begin position="123"/>
        <end position="167"/>
    </location>
</feature>
<dbReference type="STRING" id="318479.A0A0N4UJM4"/>